<dbReference type="InterPro" id="IPR035938">
    <property type="entry name" value="Hemerythrin-like_sf"/>
</dbReference>
<dbReference type="AlphaFoldDB" id="A0A1I1UKT3"/>
<dbReference type="InterPro" id="IPR012827">
    <property type="entry name" value="Hemerythrin_metal-bd"/>
</dbReference>
<dbReference type="Proteomes" id="UP000181976">
    <property type="component" value="Unassembled WGS sequence"/>
</dbReference>
<evidence type="ECO:0000256" key="4">
    <source>
        <dbReference type="ARBA" id="ARBA00023004"/>
    </source>
</evidence>
<name>A0A1I1UKT3_9BACT</name>
<evidence type="ECO:0000256" key="2">
    <source>
        <dbReference type="ARBA" id="ARBA00022621"/>
    </source>
</evidence>
<keyword evidence="3" id="KW-0479">Metal-binding</keyword>
<dbReference type="GO" id="GO:0046872">
    <property type="term" value="F:metal ion binding"/>
    <property type="evidence" value="ECO:0007669"/>
    <property type="project" value="UniProtKB-KW"/>
</dbReference>
<dbReference type="RefSeq" id="WP_010527286.1">
    <property type="nucleotide sequence ID" value="NZ_AFSL01000040.1"/>
</dbReference>
<evidence type="ECO:0000259" key="5">
    <source>
        <dbReference type="Pfam" id="PF01814"/>
    </source>
</evidence>
<dbReference type="Gene3D" id="1.20.120.50">
    <property type="entry name" value="Hemerythrin-like"/>
    <property type="match status" value="1"/>
</dbReference>
<protein>
    <submittedName>
        <fullName evidence="6">Hemerythrin</fullName>
    </submittedName>
</protein>
<dbReference type="SUPFAM" id="SSF47188">
    <property type="entry name" value="Hemerythrin-like"/>
    <property type="match status" value="1"/>
</dbReference>
<feature type="domain" description="Hemerythrin-like" evidence="5">
    <location>
        <begin position="16"/>
        <end position="127"/>
    </location>
</feature>
<dbReference type="InterPro" id="IPR012312">
    <property type="entry name" value="Hemerythrin-like"/>
</dbReference>
<dbReference type="PROSITE" id="PS00550">
    <property type="entry name" value="HEMERYTHRINS"/>
    <property type="match status" value="1"/>
</dbReference>
<evidence type="ECO:0000313" key="7">
    <source>
        <dbReference type="Proteomes" id="UP000181976"/>
    </source>
</evidence>
<dbReference type="CDD" id="cd12107">
    <property type="entry name" value="Hemerythrin"/>
    <property type="match status" value="1"/>
</dbReference>
<dbReference type="OrthoDB" id="9797092at2"/>
<dbReference type="eggNOG" id="COG2703">
    <property type="taxonomic scope" value="Bacteria"/>
</dbReference>
<proteinExistence type="inferred from homology"/>
<dbReference type="NCBIfam" id="TIGR02481">
    <property type="entry name" value="hemeryth_dom"/>
    <property type="match status" value="1"/>
</dbReference>
<organism evidence="6 7">
    <name type="scientific">Thermophagus xiamenensis</name>
    <dbReference type="NCBI Taxonomy" id="385682"/>
    <lineage>
        <taxon>Bacteria</taxon>
        <taxon>Pseudomonadati</taxon>
        <taxon>Bacteroidota</taxon>
        <taxon>Bacteroidia</taxon>
        <taxon>Marinilabiliales</taxon>
        <taxon>Marinilabiliaceae</taxon>
        <taxon>Thermophagus</taxon>
    </lineage>
</organism>
<gene>
    <name evidence="6" type="ORF">SAMN05444380_10154</name>
</gene>
<dbReference type="InterPro" id="IPR050669">
    <property type="entry name" value="Hemerythrin"/>
</dbReference>
<reference evidence="6 7" key="1">
    <citation type="submission" date="2016-10" db="EMBL/GenBank/DDBJ databases">
        <authorList>
            <person name="de Groot N.N."/>
        </authorList>
    </citation>
    <scope>NUCLEOTIDE SEQUENCE [LARGE SCALE GENOMIC DNA]</scope>
    <source>
        <strain evidence="6 7">DSM 19012</strain>
    </source>
</reference>
<dbReference type="PANTHER" id="PTHR37164:SF1">
    <property type="entry name" value="BACTERIOHEMERYTHRIN"/>
    <property type="match status" value="1"/>
</dbReference>
<evidence type="ECO:0000256" key="3">
    <source>
        <dbReference type="ARBA" id="ARBA00022723"/>
    </source>
</evidence>
<dbReference type="Pfam" id="PF01814">
    <property type="entry name" value="Hemerythrin"/>
    <property type="match status" value="1"/>
</dbReference>
<sequence length="135" mass="16194">MSLIKWTPEFSVNHPEIDKEHQSLFEMLNRFYQGIQESSPKEKLAQLIKGLINYARTHFKHEEEYMRSIAYPGLLAHQKEHQEFMDKVNEFYEKYTNGRLILSIEVTNFIKNWITNHIKKEDKRYATFVGKEKNA</sequence>
<keyword evidence="7" id="KW-1185">Reference proteome</keyword>
<accession>A0A1I1UKT3</accession>
<comment type="similarity">
    <text evidence="1">Belongs to the hemerythrin family.</text>
</comment>
<keyword evidence="2" id="KW-0561">Oxygen transport</keyword>
<dbReference type="STRING" id="385682.SAMN05444380_10154"/>
<keyword evidence="4" id="KW-0408">Iron</keyword>
<dbReference type="PANTHER" id="PTHR37164">
    <property type="entry name" value="BACTERIOHEMERYTHRIN"/>
    <property type="match status" value="1"/>
</dbReference>
<dbReference type="InParanoid" id="A0A1I1UKT3"/>
<dbReference type="GO" id="GO:0005344">
    <property type="term" value="F:oxygen carrier activity"/>
    <property type="evidence" value="ECO:0007669"/>
    <property type="project" value="UniProtKB-KW"/>
</dbReference>
<evidence type="ECO:0000256" key="1">
    <source>
        <dbReference type="ARBA" id="ARBA00010587"/>
    </source>
</evidence>
<evidence type="ECO:0000313" key="6">
    <source>
        <dbReference type="EMBL" id="SFD69363.1"/>
    </source>
</evidence>
<dbReference type="InterPro" id="IPR016131">
    <property type="entry name" value="Haemerythrin_Fe_BS"/>
</dbReference>
<keyword evidence="2" id="KW-0813">Transport</keyword>
<dbReference type="NCBIfam" id="NF033749">
    <property type="entry name" value="bact_hemeryth"/>
    <property type="match status" value="1"/>
</dbReference>
<dbReference type="EMBL" id="FONA01000001">
    <property type="protein sequence ID" value="SFD69363.1"/>
    <property type="molecule type" value="Genomic_DNA"/>
</dbReference>